<comment type="similarity">
    <text evidence="1">Belongs to the peptidase U32 family. UbiV subfamily.</text>
</comment>
<keyword evidence="1" id="KW-0004">4Fe-4S</keyword>
<dbReference type="Pfam" id="PF01136">
    <property type="entry name" value="Peptidase_U32"/>
    <property type="match status" value="1"/>
</dbReference>
<dbReference type="InterPro" id="IPR001539">
    <property type="entry name" value="Peptidase_U32"/>
</dbReference>
<feature type="binding site" evidence="1">
    <location>
        <position position="182"/>
    </location>
    <ligand>
        <name>[4Fe-4S] cluster</name>
        <dbReference type="ChEBI" id="CHEBI:49883"/>
    </ligand>
</feature>
<dbReference type="Proteomes" id="UP000019464">
    <property type="component" value="Unassembled WGS sequence"/>
</dbReference>
<dbReference type="NCBIfam" id="NF011991">
    <property type="entry name" value="PRK15447.1"/>
    <property type="match status" value="1"/>
</dbReference>
<dbReference type="GO" id="GO:0006744">
    <property type="term" value="P:ubiquinone biosynthetic process"/>
    <property type="evidence" value="ECO:0007669"/>
    <property type="project" value="UniProtKB-UniRule"/>
</dbReference>
<reference evidence="2 3" key="2">
    <citation type="journal article" date="2015" name="Syst. Appl. Microbiol.">
        <title>Nitrincola nitratireducens sp. nov. isolated from a haloalkaline crater lake.</title>
        <authorList>
            <person name="Singh A."/>
            <person name="Vaidya B."/>
            <person name="Tanuku N.R."/>
            <person name="Pinnaka A.K."/>
        </authorList>
    </citation>
    <scope>NUCLEOTIDE SEQUENCE [LARGE SCALE GENOMIC DNA]</scope>
    <source>
        <strain evidence="2 3">AK23</strain>
    </source>
</reference>
<keyword evidence="1" id="KW-0411">Iron-sulfur</keyword>
<reference evidence="3" key="1">
    <citation type="submission" date="2012-11" db="EMBL/GenBank/DDBJ databases">
        <authorList>
            <person name="Singh A."/>
            <person name="Pinnaka A.K."/>
            <person name="Vaidya B."/>
        </authorList>
    </citation>
    <scope>NUCLEOTIDE SEQUENCE [LARGE SCALE GENOMIC DNA]</scope>
    <source>
        <strain evidence="3">AK23</strain>
    </source>
</reference>
<dbReference type="GO" id="GO:0008233">
    <property type="term" value="F:peptidase activity"/>
    <property type="evidence" value="ECO:0007669"/>
    <property type="project" value="UniProtKB-KW"/>
</dbReference>
<feature type="binding site" evidence="1">
    <location>
        <position position="39"/>
    </location>
    <ligand>
        <name>[4Fe-4S] cluster</name>
        <dbReference type="ChEBI" id="CHEBI:49883"/>
    </ligand>
</feature>
<dbReference type="EMBL" id="AONB01000023">
    <property type="protein sequence ID" value="EXJ09541.1"/>
    <property type="molecule type" value="Genomic_DNA"/>
</dbReference>
<accession>W9UXT8</accession>
<evidence type="ECO:0000313" key="3">
    <source>
        <dbReference type="Proteomes" id="UP000019464"/>
    </source>
</evidence>
<keyword evidence="2" id="KW-0378">Hydrolase</keyword>
<dbReference type="AlphaFoldDB" id="W9UXT8"/>
<dbReference type="PANTHER" id="PTHR30217:SF11">
    <property type="entry name" value="UBIQUINONE BIOSYNTHESIS PROTEIN UBIV"/>
    <property type="match status" value="1"/>
</dbReference>
<feature type="binding site" evidence="1">
    <location>
        <position position="199"/>
    </location>
    <ligand>
        <name>[4Fe-4S] cluster</name>
        <dbReference type="ChEBI" id="CHEBI:49883"/>
    </ligand>
</feature>
<comment type="caution">
    <text evidence="2">The sequence shown here is derived from an EMBL/GenBank/DDBJ whole genome shotgun (WGS) entry which is preliminary data.</text>
</comment>
<dbReference type="PANTHER" id="PTHR30217">
    <property type="entry name" value="PEPTIDASE U32 FAMILY"/>
    <property type="match status" value="1"/>
</dbReference>
<dbReference type="GO" id="GO:0051539">
    <property type="term" value="F:4 iron, 4 sulfur cluster binding"/>
    <property type="evidence" value="ECO:0007669"/>
    <property type="project" value="UniProtKB-UniRule"/>
</dbReference>
<dbReference type="InterPro" id="IPR043693">
    <property type="entry name" value="UbiV"/>
</dbReference>
<name>W9UXT8_9GAMM</name>
<keyword evidence="3" id="KW-1185">Reference proteome</keyword>
<keyword evidence="1" id="KW-0479">Metal-binding</keyword>
<gene>
    <name evidence="1" type="primary">ubiV</name>
    <name evidence="2" type="ORF">D791_03546</name>
</gene>
<evidence type="ECO:0000313" key="2">
    <source>
        <dbReference type="EMBL" id="EXJ09541.1"/>
    </source>
</evidence>
<proteinExistence type="inferred from homology"/>
<dbReference type="InterPro" id="IPR051454">
    <property type="entry name" value="RNA/ubiquinone_mod_enzymes"/>
</dbReference>
<keyword evidence="2" id="KW-0645">Protease</keyword>
<dbReference type="STRING" id="1229521.D791_03546"/>
<sequence>MKLSMGPIPFYWLPSRVKSFYNSLAAWPIDIVYLGETVCSRRRDLKLEDWLEIANMLSEAGKEVVLSSQTLIESEGDLRRLRKLIAAVNVQPSFKVEANDQSAIHLLAELEMPFVTGHSINIYNAQTLRFLYQRGLKRWCFPVELSRTTLESMLKSTEAYQMDIETEVLVYGPIPLAWSARCFTARYHDYPKDNCQFVCQKYEEGLVVSTQEDQQVFVLNGVQTLSGQCLNLADQMAVIEDMGVSIVRLNPSHYAMFEVVERFDQIRTGRASKSDPLTLTNLDHCNGYWFGQPGMSFSVDP</sequence>
<dbReference type="HAMAP" id="MF_02233">
    <property type="entry name" value="UbiV"/>
    <property type="match status" value="1"/>
</dbReference>
<comment type="cofactor">
    <cofactor evidence="1">
        <name>[4Fe-4S] cluster</name>
        <dbReference type="ChEBI" id="CHEBI:49883"/>
    </cofactor>
</comment>
<keyword evidence="1" id="KW-0408">Iron</keyword>
<dbReference type="GO" id="GO:0046872">
    <property type="term" value="F:metal ion binding"/>
    <property type="evidence" value="ECO:0007669"/>
    <property type="project" value="UniProtKB-KW"/>
</dbReference>
<comment type="subunit">
    <text evidence="1">Forms a heterodimer with UbiU.</text>
</comment>
<comment type="pathway">
    <text evidence="1">Cofactor biosynthesis; ubiquinone biosynthesis.</text>
</comment>
<feature type="binding site" evidence="1">
    <location>
        <position position="195"/>
    </location>
    <ligand>
        <name>[4Fe-4S] cluster</name>
        <dbReference type="ChEBI" id="CHEBI:49883"/>
    </ligand>
</feature>
<evidence type="ECO:0000256" key="1">
    <source>
        <dbReference type="HAMAP-Rule" id="MF_02233"/>
    </source>
</evidence>
<dbReference type="GO" id="GO:0006508">
    <property type="term" value="P:proteolysis"/>
    <property type="evidence" value="ECO:0007669"/>
    <property type="project" value="UniProtKB-KW"/>
</dbReference>
<dbReference type="RefSeq" id="WP_036513833.1">
    <property type="nucleotide sequence ID" value="NZ_AONB01000023.1"/>
</dbReference>
<keyword evidence="1" id="KW-0831">Ubiquinone biosynthesis</keyword>
<protein>
    <recommendedName>
        <fullName evidence="1">Ubiquinone biosynthesis protein UbiV</fullName>
    </recommendedName>
</protein>
<dbReference type="UniPathway" id="UPA00232"/>
<organism evidence="2 3">
    <name type="scientific">Nitrincola nitratireducens</name>
    <dbReference type="NCBI Taxonomy" id="1229521"/>
    <lineage>
        <taxon>Bacteria</taxon>
        <taxon>Pseudomonadati</taxon>
        <taxon>Pseudomonadota</taxon>
        <taxon>Gammaproteobacteria</taxon>
        <taxon>Oceanospirillales</taxon>
        <taxon>Oceanospirillaceae</taxon>
        <taxon>Nitrincola</taxon>
    </lineage>
</organism>
<dbReference type="OrthoDB" id="8523349at2"/>
<comment type="function">
    <text evidence="1">Required for O(2)-independent ubiquinone (coenzyme Q) biosynthesis. Together with UbiU, is essential for the C6-hydroxylation reaction in the oxygen-independent ubiquinone biosynthesis pathway.</text>
</comment>